<comment type="caution">
    <text evidence="2">The sequence shown here is derived from an EMBL/GenBank/DDBJ whole genome shotgun (WGS) entry which is preliminary data.</text>
</comment>
<dbReference type="EMBL" id="PIQF01000002">
    <property type="protein sequence ID" value="RUO75938.1"/>
    <property type="molecule type" value="Genomic_DNA"/>
</dbReference>
<dbReference type="NCBIfam" id="TIGR02532">
    <property type="entry name" value="IV_pilin_GFxxxE"/>
    <property type="match status" value="1"/>
</dbReference>
<name>A0A432ZDA8_9GAMM</name>
<evidence type="ECO:0000313" key="2">
    <source>
        <dbReference type="EMBL" id="RUO75938.1"/>
    </source>
</evidence>
<organism evidence="2 3">
    <name type="scientific">Idiomarina seosinensis</name>
    <dbReference type="NCBI Taxonomy" id="281739"/>
    <lineage>
        <taxon>Bacteria</taxon>
        <taxon>Pseudomonadati</taxon>
        <taxon>Pseudomonadota</taxon>
        <taxon>Gammaproteobacteria</taxon>
        <taxon>Alteromonadales</taxon>
        <taxon>Idiomarinaceae</taxon>
        <taxon>Idiomarina</taxon>
    </lineage>
</organism>
<dbReference type="Proteomes" id="UP000287908">
    <property type="component" value="Unassembled WGS sequence"/>
</dbReference>
<dbReference type="RefSeq" id="WP_126784664.1">
    <property type="nucleotide sequence ID" value="NZ_PIQF01000002.1"/>
</dbReference>
<dbReference type="Pfam" id="PF07963">
    <property type="entry name" value="N_methyl"/>
    <property type="match status" value="1"/>
</dbReference>
<accession>A0A432ZDA8</accession>
<dbReference type="OrthoDB" id="5593857at2"/>
<gene>
    <name evidence="2" type="ORF">CWI81_07380</name>
</gene>
<keyword evidence="3" id="KW-1185">Reference proteome</keyword>
<proteinExistence type="predicted"/>
<protein>
    <submittedName>
        <fullName evidence="2">Pili assembly chaperone</fullName>
    </submittedName>
</protein>
<reference evidence="2 3" key="1">
    <citation type="journal article" date="2011" name="Front. Microbiol.">
        <title>Genomic signatures of strain selection and enhancement in Bacillus atrophaeus var. globigii, a historical biowarfare simulant.</title>
        <authorList>
            <person name="Gibbons H.S."/>
            <person name="Broomall S.M."/>
            <person name="McNew L.A."/>
            <person name="Daligault H."/>
            <person name="Chapman C."/>
            <person name="Bruce D."/>
            <person name="Karavis M."/>
            <person name="Krepps M."/>
            <person name="McGregor P.A."/>
            <person name="Hong C."/>
            <person name="Park K.H."/>
            <person name="Akmal A."/>
            <person name="Feldman A."/>
            <person name="Lin J.S."/>
            <person name="Chang W.E."/>
            <person name="Higgs B.W."/>
            <person name="Demirev P."/>
            <person name="Lindquist J."/>
            <person name="Liem A."/>
            <person name="Fochler E."/>
            <person name="Read T.D."/>
            <person name="Tapia R."/>
            <person name="Johnson S."/>
            <person name="Bishop-Lilly K.A."/>
            <person name="Detter C."/>
            <person name="Han C."/>
            <person name="Sozhamannan S."/>
            <person name="Rosenzweig C.N."/>
            <person name="Skowronski E.W."/>
        </authorList>
    </citation>
    <scope>NUCLEOTIDE SEQUENCE [LARGE SCALE GENOMIC DNA]</scope>
    <source>
        <strain evidence="2 3">CL-SP19</strain>
    </source>
</reference>
<dbReference type="PROSITE" id="PS00409">
    <property type="entry name" value="PROKAR_NTER_METHYL"/>
    <property type="match status" value="1"/>
</dbReference>
<keyword evidence="1" id="KW-0472">Membrane</keyword>
<evidence type="ECO:0000313" key="3">
    <source>
        <dbReference type="Proteomes" id="UP000287908"/>
    </source>
</evidence>
<dbReference type="AlphaFoldDB" id="A0A432ZDA8"/>
<keyword evidence="1" id="KW-1133">Transmembrane helix</keyword>
<keyword evidence="1" id="KW-0812">Transmembrane</keyword>
<evidence type="ECO:0000256" key="1">
    <source>
        <dbReference type="SAM" id="Phobius"/>
    </source>
</evidence>
<feature type="transmembrane region" description="Helical" evidence="1">
    <location>
        <begin position="12"/>
        <end position="34"/>
    </location>
</feature>
<sequence>MNKTRGFTLIEIIIGIVVIAIVIGVVTAGMGPLFRQTVDPWQQVRAAELGQSLMNEIMARKYDEVNTASVRCSEGAGACTVPEATCAGPGNPLPDTDGSETRADFDDVDDFNCLGINQTGLDNIFGNAIDTAYYNGFTAEVRVSETVANEAKQIDIVIVTPQSQRIEFSGVRGNW</sequence>
<dbReference type="InterPro" id="IPR012902">
    <property type="entry name" value="N_methyl_site"/>
</dbReference>